<dbReference type="InterPro" id="IPR000979">
    <property type="entry name" value="Phosphodiesterase_MJ0936/Vps29"/>
</dbReference>
<dbReference type="AlphaFoldDB" id="A0A4R4AKP2"/>
<dbReference type="EC" id="3.1.4.-" evidence="2"/>
<dbReference type="GO" id="GO:0046872">
    <property type="term" value="F:metal ion binding"/>
    <property type="evidence" value="ECO:0007669"/>
    <property type="project" value="UniProtKB-KW"/>
</dbReference>
<comment type="caution">
    <text evidence="5">The sequence shown here is derived from an EMBL/GenBank/DDBJ whole genome shotgun (WGS) entry which is preliminary data.</text>
</comment>
<proteinExistence type="inferred from homology"/>
<accession>A0A4R4AKP2</accession>
<dbReference type="SUPFAM" id="SSF56300">
    <property type="entry name" value="Metallo-dependent phosphatases"/>
    <property type="match status" value="1"/>
</dbReference>
<dbReference type="NCBIfam" id="TIGR00040">
    <property type="entry name" value="yfcE"/>
    <property type="match status" value="1"/>
</dbReference>
<name>A0A4R4AKP2_MARGR</name>
<keyword evidence="2" id="KW-0479">Metal-binding</keyword>
<dbReference type="EMBL" id="SMDC01000001">
    <property type="protein sequence ID" value="TCW39998.1"/>
    <property type="molecule type" value="Genomic_DNA"/>
</dbReference>
<dbReference type="InterPro" id="IPR029052">
    <property type="entry name" value="Metallo-depent_PP-like"/>
</dbReference>
<dbReference type="GO" id="GO:0016787">
    <property type="term" value="F:hydrolase activity"/>
    <property type="evidence" value="ECO:0007669"/>
    <property type="project" value="UniProtKB-UniRule"/>
</dbReference>
<evidence type="ECO:0000259" key="3">
    <source>
        <dbReference type="Pfam" id="PF12850"/>
    </source>
</evidence>
<evidence type="ECO:0000256" key="2">
    <source>
        <dbReference type="RuleBase" id="RU362039"/>
    </source>
</evidence>
<evidence type="ECO:0000313" key="7">
    <source>
        <dbReference type="Proteomes" id="UP000295247"/>
    </source>
</evidence>
<feature type="domain" description="Calcineurin-like phosphoesterase" evidence="3">
    <location>
        <begin position="13"/>
        <end position="165"/>
    </location>
</feature>
<dbReference type="RefSeq" id="WP_062271568.1">
    <property type="nucleotide sequence ID" value="NZ_JAKEDQ010000003.1"/>
</dbReference>
<comment type="cofactor">
    <cofactor evidence="2">
        <name>a divalent metal cation</name>
        <dbReference type="ChEBI" id="CHEBI:60240"/>
    </cofactor>
</comment>
<dbReference type="Proteomes" id="UP000075766">
    <property type="component" value="Unassembled WGS sequence"/>
</dbReference>
<dbReference type="InterPro" id="IPR024654">
    <property type="entry name" value="Calcineurin-like_PHP_lpxH"/>
</dbReference>
<evidence type="ECO:0000313" key="4">
    <source>
        <dbReference type="EMBL" id="KXX66302.1"/>
    </source>
</evidence>
<dbReference type="Pfam" id="PF12850">
    <property type="entry name" value="Metallophos_2"/>
    <property type="match status" value="1"/>
</dbReference>
<reference evidence="5 7" key="2">
    <citation type="submission" date="2019-03" db="EMBL/GenBank/DDBJ databases">
        <title>Genomic Encyclopedia of Type Strains, Phase IV (KMG-IV): sequencing the most valuable type-strain genomes for metagenomic binning, comparative biology and taxonomic classification.</title>
        <authorList>
            <person name="Goeker M."/>
        </authorList>
    </citation>
    <scope>NUCLEOTIDE SEQUENCE [LARGE SCALE GENOMIC DNA]</scope>
    <source>
        <strain evidence="5 7">DSM 203</strain>
    </source>
</reference>
<dbReference type="Proteomes" id="UP000295247">
    <property type="component" value="Unassembled WGS sequence"/>
</dbReference>
<organism evidence="5 7">
    <name type="scientific">Marichromatium gracile</name>
    <name type="common">Chromatium gracile</name>
    <dbReference type="NCBI Taxonomy" id="1048"/>
    <lineage>
        <taxon>Bacteria</taxon>
        <taxon>Pseudomonadati</taxon>
        <taxon>Pseudomonadota</taxon>
        <taxon>Gammaproteobacteria</taxon>
        <taxon>Chromatiales</taxon>
        <taxon>Chromatiaceae</taxon>
        <taxon>Marichromatium</taxon>
    </lineage>
</organism>
<keyword evidence="6" id="KW-1185">Reference proteome</keyword>
<gene>
    <name evidence="4" type="ORF">AY586_06020</name>
    <name evidence="5" type="ORF">EDC29_101415</name>
</gene>
<protein>
    <recommendedName>
        <fullName evidence="2">Phosphoesterase</fullName>
        <ecNumber evidence="2">3.1.4.-</ecNumber>
    </recommendedName>
</protein>
<evidence type="ECO:0000256" key="1">
    <source>
        <dbReference type="ARBA" id="ARBA00008950"/>
    </source>
</evidence>
<sequence>MPTPAPQPEPALRVALLADTHGSLDGRIEQLVGDCDLAVHAGDIGNAAVLARLQPRQGRVLAVYGNNDSPRQWPSADRELLQHLPEWRAYPLPGGTLVVIHGHQTPARDRHGWLRRRFPEARVLVYGHSHRLVVDTDVSPWVLNPGAAGRTRTHGGPSCLILEARASTWTVEVHRFTHHSHAPRARIA</sequence>
<dbReference type="EMBL" id="LSYU01000002">
    <property type="protein sequence ID" value="KXX66302.1"/>
    <property type="molecule type" value="Genomic_DNA"/>
</dbReference>
<dbReference type="Gene3D" id="3.60.21.10">
    <property type="match status" value="1"/>
</dbReference>
<evidence type="ECO:0000313" key="6">
    <source>
        <dbReference type="Proteomes" id="UP000075766"/>
    </source>
</evidence>
<comment type="similarity">
    <text evidence="1 2">Belongs to the metallophosphoesterase superfamily. YfcE family.</text>
</comment>
<reference evidence="4 6" key="1">
    <citation type="submission" date="2016-02" db="EMBL/GenBank/DDBJ databases">
        <title>Genome sequence of Marichromatium gracile YL-28, a purple sulfur bacterium.</title>
        <authorList>
            <person name="Zhao C."/>
            <person name="Hong X."/>
            <person name="Chen S."/>
            <person name="Yang S."/>
        </authorList>
    </citation>
    <scope>NUCLEOTIDE SEQUENCE [LARGE SCALE GENOMIC DNA]</scope>
    <source>
        <strain evidence="4 6">YL28</strain>
    </source>
</reference>
<evidence type="ECO:0000313" key="5">
    <source>
        <dbReference type="EMBL" id="TCW39998.1"/>
    </source>
</evidence>